<dbReference type="Proteomes" id="UP000009145">
    <property type="component" value="Chromosome"/>
</dbReference>
<gene>
    <name evidence="1" type="ordered locus">Q7C_1476</name>
</gene>
<reference evidence="1 2" key="1">
    <citation type="journal article" date="2012" name="J. Bacteriol.">
        <title>Complete genome sequences of Methylophaga sp. strain JAM1 and Methylophaga sp. strain JAM7.</title>
        <authorList>
            <person name="Villeneuve C."/>
            <person name="Martineau C."/>
            <person name="Mauffrey F."/>
            <person name="Villemur R."/>
        </authorList>
    </citation>
    <scope>NUCLEOTIDE SEQUENCE [LARGE SCALE GENOMIC DNA]</scope>
    <source>
        <strain evidence="1 2">JAM7</strain>
    </source>
</reference>
<dbReference type="AlphaFoldDB" id="I1YI82"/>
<keyword evidence="2" id="KW-1185">Reference proteome</keyword>
<dbReference type="PATRIC" id="fig|754477.3.peg.1456"/>
<dbReference type="RefSeq" id="WP_014704045.1">
    <property type="nucleotide sequence ID" value="NC_017856.1"/>
</dbReference>
<protein>
    <submittedName>
        <fullName evidence="1">Uncharacterized protein</fullName>
    </submittedName>
</protein>
<organism evidence="1 2">
    <name type="scientific">Methylophaga frappieri (strain ATCC BAA-2434 / DSM 25690 / JAM7)</name>
    <dbReference type="NCBI Taxonomy" id="754477"/>
    <lineage>
        <taxon>Bacteria</taxon>
        <taxon>Pseudomonadati</taxon>
        <taxon>Pseudomonadota</taxon>
        <taxon>Gammaproteobacteria</taxon>
        <taxon>Thiotrichales</taxon>
        <taxon>Piscirickettsiaceae</taxon>
        <taxon>Methylophaga</taxon>
    </lineage>
</organism>
<dbReference type="Pfam" id="PF18928">
    <property type="entry name" value="DUF5677"/>
    <property type="match status" value="1"/>
</dbReference>
<dbReference type="KEGG" id="mec:Q7C_1476"/>
<sequence length="265" mass="29588">MNVDGDGFLTEQADQRAESAIQPHLAVFERLNEILALIRAFIKAHSVPVQESETDHQRIIALVLATRILEISEAGILIMRKGMTNESMTMLRVFLDAYFVFGNVCTNPGFVKEYFQTDLRARLKLMNVSQQHSSTLFASARAYADQEKDNLKSTVDSEGAKAFKSEEYAKNIGCSEIYDSLYRLTSPSLHTTPRSLEKYTQEDDAGNITDLVDGPQPGDIGQHAYDFAHFLINVLGGLRDVFGETDSENQDELKDKLNASVNKIS</sequence>
<evidence type="ECO:0000313" key="1">
    <source>
        <dbReference type="EMBL" id="AFJ02625.1"/>
    </source>
</evidence>
<dbReference type="EMBL" id="CP003380">
    <property type="protein sequence ID" value="AFJ02625.1"/>
    <property type="molecule type" value="Genomic_DNA"/>
</dbReference>
<dbReference type="HOGENOM" id="CLU_1048923_0_0_6"/>
<dbReference type="InterPro" id="IPR043733">
    <property type="entry name" value="DUF5677"/>
</dbReference>
<accession>I1YI82</accession>
<evidence type="ECO:0000313" key="2">
    <source>
        <dbReference type="Proteomes" id="UP000009145"/>
    </source>
</evidence>
<dbReference type="OrthoDB" id="9834181at2"/>
<proteinExistence type="predicted"/>
<name>I1YI82_METFJ</name>